<organism evidence="1">
    <name type="scientific">Rhizophora mucronata</name>
    <name type="common">Asiatic mangrove</name>
    <dbReference type="NCBI Taxonomy" id="61149"/>
    <lineage>
        <taxon>Eukaryota</taxon>
        <taxon>Viridiplantae</taxon>
        <taxon>Streptophyta</taxon>
        <taxon>Embryophyta</taxon>
        <taxon>Tracheophyta</taxon>
        <taxon>Spermatophyta</taxon>
        <taxon>Magnoliopsida</taxon>
        <taxon>eudicotyledons</taxon>
        <taxon>Gunneridae</taxon>
        <taxon>Pentapetalae</taxon>
        <taxon>rosids</taxon>
        <taxon>fabids</taxon>
        <taxon>Malpighiales</taxon>
        <taxon>Rhizophoraceae</taxon>
        <taxon>Rhizophora</taxon>
    </lineage>
</organism>
<accession>A0A2P2NBD1</accession>
<proteinExistence type="predicted"/>
<name>A0A2P2NBD1_RHIMU</name>
<protein>
    <submittedName>
        <fullName evidence="1">Uncharacterized protein</fullName>
    </submittedName>
</protein>
<reference evidence="1" key="1">
    <citation type="submission" date="2018-02" db="EMBL/GenBank/DDBJ databases">
        <title>Rhizophora mucronata_Transcriptome.</title>
        <authorList>
            <person name="Meera S.P."/>
            <person name="Sreeshan A."/>
            <person name="Augustine A."/>
        </authorList>
    </citation>
    <scope>NUCLEOTIDE SEQUENCE</scope>
    <source>
        <tissue evidence="1">Leaf</tissue>
    </source>
</reference>
<dbReference type="EMBL" id="GGEC01059226">
    <property type="protein sequence ID" value="MBX39710.1"/>
    <property type="molecule type" value="Transcribed_RNA"/>
</dbReference>
<dbReference type="AlphaFoldDB" id="A0A2P2NBD1"/>
<sequence length="33" mass="4112">MESLTHMSKYCKLHKKFKPSNYLMIFEFNSKHY</sequence>
<evidence type="ECO:0000313" key="1">
    <source>
        <dbReference type="EMBL" id="MBX39710.1"/>
    </source>
</evidence>